<reference evidence="2 3" key="1">
    <citation type="journal article" date="2018" name="Nat. Ecol. Evol.">
        <title>Pezizomycetes genomes reveal the molecular basis of ectomycorrhizal truffle lifestyle.</title>
        <authorList>
            <person name="Murat C."/>
            <person name="Payen T."/>
            <person name="Noel B."/>
            <person name="Kuo A."/>
            <person name="Morin E."/>
            <person name="Chen J."/>
            <person name="Kohler A."/>
            <person name="Krizsan K."/>
            <person name="Balestrini R."/>
            <person name="Da Silva C."/>
            <person name="Montanini B."/>
            <person name="Hainaut M."/>
            <person name="Levati E."/>
            <person name="Barry K.W."/>
            <person name="Belfiori B."/>
            <person name="Cichocki N."/>
            <person name="Clum A."/>
            <person name="Dockter R.B."/>
            <person name="Fauchery L."/>
            <person name="Guy J."/>
            <person name="Iotti M."/>
            <person name="Le Tacon F."/>
            <person name="Lindquist E.A."/>
            <person name="Lipzen A."/>
            <person name="Malagnac F."/>
            <person name="Mello A."/>
            <person name="Molinier V."/>
            <person name="Miyauchi S."/>
            <person name="Poulain J."/>
            <person name="Riccioni C."/>
            <person name="Rubini A."/>
            <person name="Sitrit Y."/>
            <person name="Splivallo R."/>
            <person name="Traeger S."/>
            <person name="Wang M."/>
            <person name="Zifcakova L."/>
            <person name="Wipf D."/>
            <person name="Zambonelli A."/>
            <person name="Paolocci F."/>
            <person name="Nowrousian M."/>
            <person name="Ottonello S."/>
            <person name="Baldrian P."/>
            <person name="Spatafora J.W."/>
            <person name="Henrissat B."/>
            <person name="Nagy L.G."/>
            <person name="Aury J.M."/>
            <person name="Wincker P."/>
            <person name="Grigoriev I.V."/>
            <person name="Bonfante P."/>
            <person name="Martin F.M."/>
        </authorList>
    </citation>
    <scope>NUCLEOTIDE SEQUENCE [LARGE SCALE GENOMIC DNA]</scope>
    <source>
        <strain evidence="2 3">RN42</strain>
    </source>
</reference>
<accession>A0A3N4HFQ1</accession>
<feature type="region of interest" description="Disordered" evidence="1">
    <location>
        <begin position="301"/>
        <end position="337"/>
    </location>
</feature>
<evidence type="ECO:0000256" key="1">
    <source>
        <dbReference type="SAM" id="MobiDB-lite"/>
    </source>
</evidence>
<feature type="region of interest" description="Disordered" evidence="1">
    <location>
        <begin position="371"/>
        <end position="422"/>
    </location>
</feature>
<name>A0A3N4HFQ1_ASCIM</name>
<evidence type="ECO:0000313" key="3">
    <source>
        <dbReference type="Proteomes" id="UP000275078"/>
    </source>
</evidence>
<feature type="compositionally biased region" description="Basic and acidic residues" evidence="1">
    <location>
        <begin position="399"/>
        <end position="422"/>
    </location>
</feature>
<protein>
    <submittedName>
        <fullName evidence="2">Uncharacterized protein</fullName>
    </submittedName>
</protein>
<feature type="compositionally biased region" description="Acidic residues" evidence="1">
    <location>
        <begin position="389"/>
        <end position="398"/>
    </location>
</feature>
<evidence type="ECO:0000313" key="2">
    <source>
        <dbReference type="EMBL" id="RPA71976.1"/>
    </source>
</evidence>
<feature type="region of interest" description="Disordered" evidence="1">
    <location>
        <begin position="33"/>
        <end position="81"/>
    </location>
</feature>
<sequence length="422" mass="47077">MPHLCSVRDCNCDEFFLSESSTRCAVCNHPETTHPTANTTQPPPSSQPRPLGQAPPSSQPRSIQPPMEPQRNDLRYNSGPDIEVIGHTSQLRSSSSHAMYGNLAHISEVHRHQMKAKSRNQNERARDPDTYTSNHQHPPAIIQNSQTAYTHQSSSIHPHTASQPPANNLSSTQLHVQQQSQHATNLRQVISYPTLAPEITEIGVVLFTRIRGNHASRRPIIFRISLNLNDVVADWHAYLFDLAMRHTAWMERPVSMQYDPDAQRQIFVGEVIGASEPALSPIQSRMTGTVVPTTPLRAETLAAPIWPSTQKGRNSKRRRADSQSPLGTPSESSQRRRSKRILKALGLPDAIHYSDGTCVDELAMSPCISRSPSVVCHDDETAGRHTEPFEDEVEDAEESKEQSHVNEFETKEDGKLAEEYKG</sequence>
<dbReference type="AlphaFoldDB" id="A0A3N4HFQ1"/>
<feature type="region of interest" description="Disordered" evidence="1">
    <location>
        <begin position="110"/>
        <end position="180"/>
    </location>
</feature>
<proteinExistence type="predicted"/>
<feature type="compositionally biased region" description="Basic and acidic residues" evidence="1">
    <location>
        <begin position="120"/>
        <end position="129"/>
    </location>
</feature>
<feature type="compositionally biased region" description="Low complexity" evidence="1">
    <location>
        <begin position="54"/>
        <end position="65"/>
    </location>
</feature>
<feature type="compositionally biased region" description="Basic and acidic residues" evidence="1">
    <location>
        <begin position="376"/>
        <end position="388"/>
    </location>
</feature>
<keyword evidence="3" id="KW-1185">Reference proteome</keyword>
<gene>
    <name evidence="2" type="ORF">BJ508DRAFT_315143</name>
</gene>
<dbReference type="EMBL" id="ML119888">
    <property type="protein sequence ID" value="RPA71976.1"/>
    <property type="molecule type" value="Genomic_DNA"/>
</dbReference>
<feature type="compositionally biased region" description="Polar residues" evidence="1">
    <location>
        <begin position="322"/>
        <end position="332"/>
    </location>
</feature>
<feature type="compositionally biased region" description="Polar residues" evidence="1">
    <location>
        <begin position="130"/>
        <end position="180"/>
    </location>
</feature>
<dbReference type="Proteomes" id="UP000275078">
    <property type="component" value="Unassembled WGS sequence"/>
</dbReference>
<organism evidence="2 3">
    <name type="scientific">Ascobolus immersus RN42</name>
    <dbReference type="NCBI Taxonomy" id="1160509"/>
    <lineage>
        <taxon>Eukaryota</taxon>
        <taxon>Fungi</taxon>
        <taxon>Dikarya</taxon>
        <taxon>Ascomycota</taxon>
        <taxon>Pezizomycotina</taxon>
        <taxon>Pezizomycetes</taxon>
        <taxon>Pezizales</taxon>
        <taxon>Ascobolaceae</taxon>
        <taxon>Ascobolus</taxon>
    </lineage>
</organism>